<comment type="caution">
    <text evidence="5">The sequence shown here is derived from an EMBL/GenBank/DDBJ whole genome shotgun (WGS) entry which is preliminary data.</text>
</comment>
<organism evidence="5 6">
    <name type="scientific">Rhizobium lentis</name>
    <dbReference type="NCBI Taxonomy" id="1138194"/>
    <lineage>
        <taxon>Bacteria</taxon>
        <taxon>Pseudomonadati</taxon>
        <taxon>Pseudomonadota</taxon>
        <taxon>Alphaproteobacteria</taxon>
        <taxon>Hyphomicrobiales</taxon>
        <taxon>Rhizobiaceae</taxon>
        <taxon>Rhizobium/Agrobacterium group</taxon>
        <taxon>Rhizobium</taxon>
    </lineage>
</organism>
<dbReference type="EMBL" id="JABDYC010000001">
    <property type="protein sequence ID" value="MBX5021230.1"/>
    <property type="molecule type" value="Genomic_DNA"/>
</dbReference>
<dbReference type="InterPro" id="IPR041219">
    <property type="entry name" value="Phage_lysozyme2"/>
</dbReference>
<dbReference type="Proteomes" id="UP000749740">
    <property type="component" value="Unassembled WGS sequence"/>
</dbReference>
<protein>
    <submittedName>
        <fullName evidence="5">Phage tail tape measure protein</fullName>
    </submittedName>
</protein>
<evidence type="ECO:0000259" key="4">
    <source>
        <dbReference type="Pfam" id="PF18013"/>
    </source>
</evidence>
<dbReference type="InterPro" id="IPR009628">
    <property type="entry name" value="Phage_tape_measure_N"/>
</dbReference>
<name>A0A9Q3QVX5_9HYPH</name>
<evidence type="ECO:0000256" key="1">
    <source>
        <dbReference type="SAM" id="Coils"/>
    </source>
</evidence>
<dbReference type="Pfam" id="PF06791">
    <property type="entry name" value="TMP_2"/>
    <property type="match status" value="1"/>
</dbReference>
<evidence type="ECO:0000313" key="6">
    <source>
        <dbReference type="Proteomes" id="UP000749740"/>
    </source>
</evidence>
<dbReference type="AlphaFoldDB" id="A0A9Q3QVX5"/>
<gene>
    <name evidence="5" type="ORF">HJB63_01310</name>
</gene>
<evidence type="ECO:0000313" key="5">
    <source>
        <dbReference type="EMBL" id="MBX5021230.1"/>
    </source>
</evidence>
<sequence>MTEATLGFRIDSSQAASAAADLDRLTSASARTQQSVDKLESEVEQLGDALGRAGQGAGKLKPPIDDLGRSFGTQDEHVRAFRMEVERLTLKYQPLAKATRDYQAAIGEIDRAHKLGLINAQQMTQALDRERQAYERLKTSATTAGAAVKAANSNRGGAQSFNSANAAAQFQDIAVTAAMGMNPLMIGLQQGTQLASVLGTMERPVAGLAAAFGSLINPVSLVTIGLTAGVAALVQYFSTAESGTGKTSKLFEEQNEVIRRAAELWGDATPALQAYVDQLDRADKLTQGRQAGEILAGRELDGLSKNLDSIQKQGVAAFRALQGDPRNAVVVRDLREAWGDLRDRLNDGTASMADLNRVQQELANAVSQYGVPAVLEFQGAFDKVTESIYRGVEAAQKARTEWIKAIAGGTNVQDIVAGSTFTDGGRTFRPSDFIPSNVPTPARRPLDLDQDPGAPTILNSDGRLTNVPVPGQRPNFFEIEEQTEKVDDLEKAYRRAQEAKADFWLDISFQQRQAERSAMDQQVAVTLNRYGFNEDLNSPEANAIRQQLRGQQAKELAKNFGDAFSSELVSGSHDIGKAFLKGFESALTNEASKLWEKFFDSIGNLIAGIFSGGRSGSSASSGIGGVAASVLGGGAATGSVAASSPVSMSGSGASLAWNFWKSKGLADHQVAGILGNISAESAFNPKAVGDSGNAFGLYQWNDRSPSLMASIGGRGNLGNELAQHQFAYSELMGSEGRAWNALKNAPDVRSATAAFAGFERPQGFSWGNPEGAHNFVGRLNGAEEALAKFGGTAGAATDGLGKFGTGLTSLGNTLAAPGGAAGSGGGGGGLFGWLGSLFGGGGQFAKAQAGLLKPGLFADGTNYAPGGLAIVGERGPELVNLPQGSQVFNTNRSAQMMGAGNDNSSSSPRKLEVHVHGGSGDDHVRELARQGAQEALYQDKIDQTRGSFGSTQKKFNSRVG</sequence>
<proteinExistence type="predicted"/>
<dbReference type="RefSeq" id="WP_221133372.1">
    <property type="nucleotide sequence ID" value="NZ_JABDYC010000001.1"/>
</dbReference>
<feature type="coiled-coil region" evidence="1">
    <location>
        <begin position="22"/>
        <end position="49"/>
    </location>
</feature>
<keyword evidence="1" id="KW-0175">Coiled coil</keyword>
<feature type="domain" description="Phage tail lysozyme" evidence="4">
    <location>
        <begin position="655"/>
        <end position="789"/>
    </location>
</feature>
<feature type="domain" description="Bacteriophage tail tape measure N-terminal" evidence="3">
    <location>
        <begin position="159"/>
        <end position="244"/>
    </location>
</feature>
<feature type="region of interest" description="Disordered" evidence="2">
    <location>
        <begin position="50"/>
        <end position="70"/>
    </location>
</feature>
<feature type="compositionally biased region" description="Polar residues" evidence="2">
    <location>
        <begin position="944"/>
        <end position="960"/>
    </location>
</feature>
<feature type="compositionally biased region" description="Basic and acidic residues" evidence="2">
    <location>
        <begin position="909"/>
        <end position="922"/>
    </location>
</feature>
<evidence type="ECO:0000256" key="2">
    <source>
        <dbReference type="SAM" id="MobiDB-lite"/>
    </source>
</evidence>
<evidence type="ECO:0000259" key="3">
    <source>
        <dbReference type="Pfam" id="PF06791"/>
    </source>
</evidence>
<dbReference type="Pfam" id="PF18013">
    <property type="entry name" value="Phage_lysozyme2"/>
    <property type="match status" value="1"/>
</dbReference>
<feature type="region of interest" description="Disordered" evidence="2">
    <location>
        <begin position="898"/>
        <end position="922"/>
    </location>
</feature>
<reference evidence="5" key="1">
    <citation type="submission" date="2020-04" db="EMBL/GenBank/DDBJ databases">
        <title>Global-level population genomics: horizontal gene transfer, symbiosis and evolution in Rhizobia.</title>
        <authorList>
            <person name="Gai Y."/>
        </authorList>
    </citation>
    <scope>NUCLEOTIDE SEQUENCE</scope>
    <source>
        <strain evidence="5">BLR57</strain>
    </source>
</reference>
<dbReference type="Gene3D" id="1.10.530.10">
    <property type="match status" value="1"/>
</dbReference>
<accession>A0A9Q3QVX5</accession>
<feature type="region of interest" description="Disordered" evidence="2">
    <location>
        <begin position="938"/>
        <end position="960"/>
    </location>
</feature>